<dbReference type="InterPro" id="IPR009075">
    <property type="entry name" value="AcylCo_DH/oxidase_C"/>
</dbReference>
<reference evidence="9" key="1">
    <citation type="submission" date="2010-09" db="EMBL/GenBank/DDBJ databases">
        <title>Complete sequence of chromosome1 of Burkholderia sp. CCGE1003.</title>
        <authorList>
            <consortium name="US DOE Joint Genome Institute"/>
            <person name="Lucas S."/>
            <person name="Copeland A."/>
            <person name="Lapidus A."/>
            <person name="Cheng J.-F."/>
            <person name="Bruce D."/>
            <person name="Goodwin L."/>
            <person name="Pitluck S."/>
            <person name="Daligault H."/>
            <person name="Davenport K."/>
            <person name="Detter J.C."/>
            <person name="Han C."/>
            <person name="Tapia R."/>
            <person name="Land M."/>
            <person name="Hauser L."/>
            <person name="Jeffries C."/>
            <person name="Kyrpides N."/>
            <person name="Ivanova N."/>
            <person name="Ovchinnikova G."/>
            <person name="Martinez-Romero E."/>
            <person name="Rogel M.A."/>
            <person name="Auchtung J."/>
            <person name="Tiedje J.M."/>
            <person name="Woyke T."/>
        </authorList>
    </citation>
    <scope>NUCLEOTIDE SEQUENCE</scope>
    <source>
        <strain evidence="9">CCGE1003</strain>
    </source>
</reference>
<dbReference type="OrthoDB" id="9770681at2"/>
<feature type="domain" description="Acyl-CoA oxidase/dehydrogenase middle" evidence="7">
    <location>
        <begin position="511"/>
        <end position="605"/>
    </location>
</feature>
<evidence type="ECO:0000256" key="3">
    <source>
        <dbReference type="ARBA" id="ARBA00022630"/>
    </source>
</evidence>
<accession>E1T954</accession>
<evidence type="ECO:0000256" key="5">
    <source>
        <dbReference type="ARBA" id="ARBA00023002"/>
    </source>
</evidence>
<dbReference type="InterPro" id="IPR036250">
    <property type="entry name" value="AcylCo_DH-like_C"/>
</dbReference>
<dbReference type="GO" id="GO:0050660">
    <property type="term" value="F:flavin adenine dinucleotide binding"/>
    <property type="evidence" value="ECO:0007669"/>
    <property type="project" value="InterPro"/>
</dbReference>
<evidence type="ECO:0000313" key="9">
    <source>
        <dbReference type="EMBL" id="ADN56648.1"/>
    </source>
</evidence>
<dbReference type="InterPro" id="IPR052161">
    <property type="entry name" value="Mycobact_Acyl-CoA_DH"/>
</dbReference>
<dbReference type="PANTHER" id="PTHR43292">
    <property type="entry name" value="ACYL-COA DEHYDROGENASE"/>
    <property type="match status" value="1"/>
</dbReference>
<feature type="domain" description="Acyl-CoA dehydrogenase/oxidase N-terminal" evidence="8">
    <location>
        <begin position="399"/>
        <end position="507"/>
    </location>
</feature>
<dbReference type="HOGENOM" id="CLU_018204_9_3_4"/>
<dbReference type="KEGG" id="bgf:BC1003_0649"/>
<feature type="domain" description="Acyl-CoA dehydrogenase/oxidase C-terminal" evidence="6">
    <location>
        <begin position="618"/>
        <end position="767"/>
    </location>
</feature>
<dbReference type="EMBL" id="CP002217">
    <property type="protein sequence ID" value="ADN56648.1"/>
    <property type="molecule type" value="Genomic_DNA"/>
</dbReference>
<organism evidence="9">
    <name type="scientific">Burkholderia sp. (strain CCGE1003)</name>
    <dbReference type="NCBI Taxonomy" id="640512"/>
    <lineage>
        <taxon>Bacteria</taxon>
        <taxon>Pseudomonadati</taxon>
        <taxon>Pseudomonadota</taxon>
        <taxon>Betaproteobacteria</taxon>
        <taxon>Burkholderiales</taxon>
        <taxon>Burkholderiaceae</taxon>
        <taxon>Burkholderia</taxon>
    </lineage>
</organism>
<feature type="domain" description="Acyl-CoA dehydrogenase/oxidase C-terminal" evidence="6">
    <location>
        <begin position="226"/>
        <end position="361"/>
    </location>
</feature>
<gene>
    <name evidence="9" type="ordered locus">BC1003_0649</name>
</gene>
<sequence length="771" mass="83791">MDSETQQAFKDSARDLIDRGDVARRRAALLAGNGALDRDAWKQMAEAGWTAMLIPEQSGGLGLGVPEVIAIAEEAGRAALPEPFVAAAVLTGAVLAAVSEHGAAQALIEAVVSGESVVGIAWQHGIGQLEPSADSPTRYRRDGDTIVLDGTLHFVTPLVGADGWVVLANGSEGLMLVWLAADTSGIELKGSRGIDGASLGTLHLQRCTVQATQVLMEGEEVLDTLARALDIARIAQAAELLGIARAALEATIDYTCTRVQFGRAIGSFQALQHRLVDGYIQTELAAAALRDAAAADRQVRSELALSASRAKARSAQAALWVTRLAVQLHGAIGYTEEGPIGPWLKRAIALSAWLGNERAHRARYFRLRPAGRQMRRDATGTTPPTDFPRDADWDAMPEAQFRQMVRAFFSAHYPEALRYFPRRLHWNEIAPWYRTLSEQGWIAPAWPKEFGGMALPPDKLIAWIEEQELFGVGRPPDQGLIMLGPILIRYGSDAQRAQYLPKILSGEHVWAQGYSEPNAGSDLASLRTRALLDGDSFIVSGQKTWSTLAQDATHMFMLVRTDNSGRKQEGISFLLVDLKSPGVTVRPIQTIAGDEEFCEVFFDDVRVPKGNLVGELHRGWDIAKQLLGFERLFSGSPKHSQHALAQLRELAESRGLLADPAWVDAYASAQLDVADLVSAYGGFADTVKRGEMLPVEVSWLKIWATETHERVAMLLNEAAAESAMCEQAVSTGSQPVHIHAPLFNAMAAKIFSGSNEIQRNILARQVLRLPV</sequence>
<dbReference type="GO" id="GO:0005886">
    <property type="term" value="C:plasma membrane"/>
    <property type="evidence" value="ECO:0007669"/>
    <property type="project" value="TreeGrafter"/>
</dbReference>
<dbReference type="AlphaFoldDB" id="E1T954"/>
<dbReference type="InterPro" id="IPR013786">
    <property type="entry name" value="AcylCoA_DH/ox_N"/>
</dbReference>
<dbReference type="FunFam" id="2.40.110.10:FF:000011">
    <property type="entry name" value="Acyl-CoA dehydrogenase FadE34"/>
    <property type="match status" value="1"/>
</dbReference>
<protein>
    <submittedName>
        <fullName evidence="9">Acyl-CoA dehydrogenase domain-containing protein</fullName>
    </submittedName>
</protein>
<dbReference type="SUPFAM" id="SSF47203">
    <property type="entry name" value="Acyl-CoA dehydrogenase C-terminal domain-like"/>
    <property type="match status" value="2"/>
</dbReference>
<dbReference type="InterPro" id="IPR009100">
    <property type="entry name" value="AcylCoA_DH/oxidase_NM_dom_sf"/>
</dbReference>
<keyword evidence="3" id="KW-0285">Flavoprotein</keyword>
<dbReference type="Gene3D" id="2.40.110.10">
    <property type="entry name" value="Butyryl-CoA Dehydrogenase, subunit A, domain 2"/>
    <property type="match status" value="2"/>
</dbReference>
<evidence type="ECO:0000259" key="8">
    <source>
        <dbReference type="Pfam" id="PF02771"/>
    </source>
</evidence>
<dbReference type="STRING" id="640512.BC1003_0649"/>
<proteinExistence type="inferred from homology"/>
<dbReference type="CDD" id="cd00567">
    <property type="entry name" value="ACAD"/>
    <property type="match status" value="1"/>
</dbReference>
<comment type="cofactor">
    <cofactor evidence="1">
        <name>FAD</name>
        <dbReference type="ChEBI" id="CHEBI:57692"/>
    </cofactor>
</comment>
<dbReference type="Gene3D" id="1.20.140.10">
    <property type="entry name" value="Butyryl-CoA Dehydrogenase, subunit A, domain 3"/>
    <property type="match status" value="2"/>
</dbReference>
<dbReference type="Gene3D" id="1.10.540.10">
    <property type="entry name" value="Acyl-CoA dehydrogenase/oxidase, N-terminal domain"/>
    <property type="match status" value="2"/>
</dbReference>
<evidence type="ECO:0000256" key="4">
    <source>
        <dbReference type="ARBA" id="ARBA00022827"/>
    </source>
</evidence>
<evidence type="ECO:0000259" key="6">
    <source>
        <dbReference type="Pfam" id="PF00441"/>
    </source>
</evidence>
<dbReference type="Pfam" id="PF02771">
    <property type="entry name" value="Acyl-CoA_dh_N"/>
    <property type="match status" value="2"/>
</dbReference>
<keyword evidence="5" id="KW-0560">Oxidoreductase</keyword>
<dbReference type="GO" id="GO:0016627">
    <property type="term" value="F:oxidoreductase activity, acting on the CH-CH group of donors"/>
    <property type="evidence" value="ECO:0007669"/>
    <property type="project" value="InterPro"/>
</dbReference>
<evidence type="ECO:0000259" key="7">
    <source>
        <dbReference type="Pfam" id="PF02770"/>
    </source>
</evidence>
<dbReference type="InterPro" id="IPR037069">
    <property type="entry name" value="AcylCoA_DH/ox_N_sf"/>
</dbReference>
<dbReference type="Pfam" id="PF02770">
    <property type="entry name" value="Acyl-CoA_dh_M"/>
    <property type="match status" value="1"/>
</dbReference>
<dbReference type="InterPro" id="IPR006091">
    <property type="entry name" value="Acyl-CoA_Oxase/DH_mid-dom"/>
</dbReference>
<evidence type="ECO:0000256" key="1">
    <source>
        <dbReference type="ARBA" id="ARBA00001974"/>
    </source>
</evidence>
<dbReference type="Pfam" id="PF00441">
    <property type="entry name" value="Acyl-CoA_dh_1"/>
    <property type="match status" value="2"/>
</dbReference>
<feature type="domain" description="Acyl-CoA dehydrogenase/oxidase N-terminal" evidence="8">
    <location>
        <begin position="3"/>
        <end position="103"/>
    </location>
</feature>
<dbReference type="eggNOG" id="COG1960">
    <property type="taxonomic scope" value="Bacteria"/>
</dbReference>
<keyword evidence="4" id="KW-0274">FAD</keyword>
<dbReference type="InterPro" id="IPR046373">
    <property type="entry name" value="Acyl-CoA_Oxase/DH_mid-dom_sf"/>
</dbReference>
<comment type="similarity">
    <text evidence="2">Belongs to the acyl-CoA dehydrogenase family.</text>
</comment>
<dbReference type="PANTHER" id="PTHR43292:SF3">
    <property type="entry name" value="ACYL-COA DEHYDROGENASE FADE29"/>
    <property type="match status" value="1"/>
</dbReference>
<dbReference type="SUPFAM" id="SSF56645">
    <property type="entry name" value="Acyl-CoA dehydrogenase NM domain-like"/>
    <property type="match status" value="2"/>
</dbReference>
<name>E1T954_BURSG</name>
<evidence type="ECO:0000256" key="2">
    <source>
        <dbReference type="ARBA" id="ARBA00009347"/>
    </source>
</evidence>